<feature type="chain" id="PRO_5040447678" evidence="11">
    <location>
        <begin position="21"/>
        <end position="443"/>
    </location>
</feature>
<protein>
    <submittedName>
        <fullName evidence="14">Prolyl 4-hydroxylase subunit alpha-1</fullName>
    </submittedName>
</protein>
<dbReference type="InterPro" id="IPR006620">
    <property type="entry name" value="Pro_4_hyd_alph"/>
</dbReference>
<dbReference type="GO" id="GO:0005506">
    <property type="term" value="F:iron ion binding"/>
    <property type="evidence" value="ECO:0007669"/>
    <property type="project" value="InterPro"/>
</dbReference>
<reference evidence="14" key="1">
    <citation type="submission" date="2020-06" db="EMBL/GenBank/DDBJ databases">
        <authorList>
            <consortium name="Plant Systems Biology data submission"/>
        </authorList>
    </citation>
    <scope>NUCLEOTIDE SEQUENCE</scope>
    <source>
        <strain evidence="14">D6</strain>
    </source>
</reference>
<evidence type="ECO:0000259" key="12">
    <source>
        <dbReference type="PROSITE" id="PS51471"/>
    </source>
</evidence>
<feature type="domain" description="Fe2OG dioxygenase" evidence="12">
    <location>
        <begin position="326"/>
        <end position="431"/>
    </location>
</feature>
<dbReference type="SMART" id="SM00254">
    <property type="entry name" value="ShKT"/>
    <property type="match status" value="2"/>
</dbReference>
<keyword evidence="4" id="KW-0812">Transmembrane</keyword>
<feature type="domain" description="ShKT" evidence="13">
    <location>
        <begin position="144"/>
        <end position="178"/>
    </location>
</feature>
<dbReference type="PANTHER" id="PTHR10869:SF235">
    <property type="entry name" value="PROCOLLAGEN-PROLINE 4-DIOXYGENASE"/>
    <property type="match status" value="1"/>
</dbReference>
<dbReference type="PANTHER" id="PTHR10869">
    <property type="entry name" value="PROLYL 4-HYDROXYLASE ALPHA SUBUNIT"/>
    <property type="match status" value="1"/>
</dbReference>
<evidence type="ECO:0000313" key="15">
    <source>
        <dbReference type="Proteomes" id="UP001153069"/>
    </source>
</evidence>
<evidence type="ECO:0000256" key="1">
    <source>
        <dbReference type="ARBA" id="ARBA00001961"/>
    </source>
</evidence>
<keyword evidence="5" id="KW-0479">Metal-binding</keyword>
<sequence length="443" mass="50865">MSKLRIQCLFLALMLEWAVASVTATSALARDASCPSLPIEEQAKNVSVNATECVDDHVDCEWWASEGECDDNANYMWQFCRKSCDTCKGFKELKLDMGVKQTISGRSIDPEHEEELKELLEDTKEYMENVVFKDPKYLNVRRHCRNLDGDCTYLAHQGECEESPDYMNEFCPLACKSCMELDENYRCHYTHDDNDATAAWGPGDLNKMFERIVTDPLYLRYQPRILSRPTVPMDDKTEILQGPWVVVLDNFLSDEESDTLIEVGMDIGYKRSADVGRKRFDGTYEAEVNEDRTSKNSWCGGFCLEDSNTQRILQRIENVTGIPSDNGEMLQLLKYEKGQFYRTHHDLIAHQRDRPCGVRILTFFLYLNDVELGGGTNFPELGLTVQPKKGRALIWPSVLDEDPNERDDRTDHQALPVKAGVKYGANAWIHQRNFVEPFERRCV</sequence>
<keyword evidence="7" id="KW-1133">Transmembrane helix</keyword>
<evidence type="ECO:0000256" key="8">
    <source>
        <dbReference type="ARBA" id="ARBA00023002"/>
    </source>
</evidence>
<dbReference type="Proteomes" id="UP001153069">
    <property type="component" value="Unassembled WGS sequence"/>
</dbReference>
<evidence type="ECO:0000256" key="11">
    <source>
        <dbReference type="SAM" id="SignalP"/>
    </source>
</evidence>
<evidence type="ECO:0000256" key="6">
    <source>
        <dbReference type="ARBA" id="ARBA00022964"/>
    </source>
</evidence>
<comment type="subcellular location">
    <subcellularLocation>
        <location evidence="3">Endomembrane system</location>
    </subcellularLocation>
    <subcellularLocation>
        <location evidence="2">Membrane</location>
        <topology evidence="2">Single-pass membrane protein</topology>
    </subcellularLocation>
</comment>
<keyword evidence="11" id="KW-0732">Signal</keyword>
<dbReference type="InterPro" id="IPR003582">
    <property type="entry name" value="ShKT_dom"/>
</dbReference>
<dbReference type="GO" id="GO:0031418">
    <property type="term" value="F:L-ascorbic acid binding"/>
    <property type="evidence" value="ECO:0007669"/>
    <property type="project" value="InterPro"/>
</dbReference>
<dbReference type="GO" id="GO:0016020">
    <property type="term" value="C:membrane"/>
    <property type="evidence" value="ECO:0007669"/>
    <property type="project" value="UniProtKB-SubCell"/>
</dbReference>
<evidence type="ECO:0000256" key="5">
    <source>
        <dbReference type="ARBA" id="ARBA00022723"/>
    </source>
</evidence>
<dbReference type="PROSITE" id="PS51471">
    <property type="entry name" value="FE2OG_OXY"/>
    <property type="match status" value="1"/>
</dbReference>
<organism evidence="14 15">
    <name type="scientific">Seminavis robusta</name>
    <dbReference type="NCBI Taxonomy" id="568900"/>
    <lineage>
        <taxon>Eukaryota</taxon>
        <taxon>Sar</taxon>
        <taxon>Stramenopiles</taxon>
        <taxon>Ochrophyta</taxon>
        <taxon>Bacillariophyta</taxon>
        <taxon>Bacillariophyceae</taxon>
        <taxon>Bacillariophycidae</taxon>
        <taxon>Naviculales</taxon>
        <taxon>Naviculaceae</taxon>
        <taxon>Seminavis</taxon>
    </lineage>
</organism>
<evidence type="ECO:0000256" key="7">
    <source>
        <dbReference type="ARBA" id="ARBA00022989"/>
    </source>
</evidence>
<dbReference type="SMART" id="SM00702">
    <property type="entry name" value="P4Hc"/>
    <property type="match status" value="1"/>
</dbReference>
<evidence type="ECO:0000256" key="3">
    <source>
        <dbReference type="ARBA" id="ARBA00004308"/>
    </source>
</evidence>
<keyword evidence="6" id="KW-0223">Dioxygenase</keyword>
<dbReference type="PROSITE" id="PS51670">
    <property type="entry name" value="SHKT"/>
    <property type="match status" value="2"/>
</dbReference>
<dbReference type="EMBL" id="CAICTM010001060">
    <property type="protein sequence ID" value="CAB9519968.1"/>
    <property type="molecule type" value="Genomic_DNA"/>
</dbReference>
<evidence type="ECO:0000256" key="10">
    <source>
        <dbReference type="ARBA" id="ARBA00023136"/>
    </source>
</evidence>
<dbReference type="Gene3D" id="2.60.120.620">
    <property type="entry name" value="q2cbj1_9rhob like domain"/>
    <property type="match status" value="1"/>
</dbReference>
<dbReference type="GO" id="GO:0005783">
    <property type="term" value="C:endoplasmic reticulum"/>
    <property type="evidence" value="ECO:0007669"/>
    <property type="project" value="TreeGrafter"/>
</dbReference>
<keyword evidence="8" id="KW-0560">Oxidoreductase</keyword>
<dbReference type="Pfam" id="PF13640">
    <property type="entry name" value="2OG-FeII_Oxy_3"/>
    <property type="match status" value="1"/>
</dbReference>
<keyword evidence="15" id="KW-1185">Reference proteome</keyword>
<keyword evidence="10" id="KW-0472">Membrane</keyword>
<evidence type="ECO:0000313" key="14">
    <source>
        <dbReference type="EMBL" id="CAB9519968.1"/>
    </source>
</evidence>
<dbReference type="FunFam" id="2.60.120.620:FF:000031">
    <property type="entry name" value="Predicted protein"/>
    <property type="match status" value="1"/>
</dbReference>
<proteinExistence type="predicted"/>
<evidence type="ECO:0000256" key="4">
    <source>
        <dbReference type="ARBA" id="ARBA00022692"/>
    </source>
</evidence>
<evidence type="ECO:0000256" key="9">
    <source>
        <dbReference type="ARBA" id="ARBA00023004"/>
    </source>
</evidence>
<dbReference type="Pfam" id="PF01549">
    <property type="entry name" value="ShK"/>
    <property type="match status" value="2"/>
</dbReference>
<comment type="caution">
    <text evidence="14">The sequence shown here is derived from an EMBL/GenBank/DDBJ whole genome shotgun (WGS) entry which is preliminary data.</text>
</comment>
<dbReference type="AlphaFoldDB" id="A0A9N8HLV8"/>
<dbReference type="InterPro" id="IPR044862">
    <property type="entry name" value="Pro_4_hyd_alph_FE2OG_OXY"/>
</dbReference>
<comment type="cofactor">
    <cofactor evidence="1">
        <name>L-ascorbate</name>
        <dbReference type="ChEBI" id="CHEBI:38290"/>
    </cofactor>
</comment>
<dbReference type="OrthoDB" id="10259408at2759"/>
<gene>
    <name evidence="14" type="ORF">SEMRO_1062_G236900.1</name>
</gene>
<dbReference type="InterPro" id="IPR005123">
    <property type="entry name" value="Oxoglu/Fe-dep_dioxygenase_dom"/>
</dbReference>
<keyword evidence="9" id="KW-0408">Iron</keyword>
<name>A0A9N8HLV8_9STRA</name>
<evidence type="ECO:0000256" key="2">
    <source>
        <dbReference type="ARBA" id="ARBA00004167"/>
    </source>
</evidence>
<feature type="signal peptide" evidence="11">
    <location>
        <begin position="1"/>
        <end position="20"/>
    </location>
</feature>
<accession>A0A9N8HLV8</accession>
<dbReference type="GO" id="GO:0004656">
    <property type="term" value="F:procollagen-proline 4-dioxygenase activity"/>
    <property type="evidence" value="ECO:0007669"/>
    <property type="project" value="TreeGrafter"/>
</dbReference>
<dbReference type="InterPro" id="IPR045054">
    <property type="entry name" value="P4HA-like"/>
</dbReference>
<evidence type="ECO:0000259" key="13">
    <source>
        <dbReference type="PROSITE" id="PS51670"/>
    </source>
</evidence>
<feature type="domain" description="ShKT" evidence="13">
    <location>
        <begin position="53"/>
        <end position="87"/>
    </location>
</feature>